<keyword evidence="2" id="KW-0411">Iron-sulfur</keyword>
<comment type="caution">
    <text evidence="5">The sequence shown here is derived from an EMBL/GenBank/DDBJ whole genome shotgun (WGS) entry which is preliminary data.</text>
</comment>
<evidence type="ECO:0000313" key="5">
    <source>
        <dbReference type="EMBL" id="MBM3117037.1"/>
    </source>
</evidence>
<dbReference type="Pfam" id="PF00970">
    <property type="entry name" value="FAD_binding_6"/>
    <property type="match status" value="1"/>
</dbReference>
<comment type="cofactor">
    <cofactor evidence="1">
        <name>FAD</name>
        <dbReference type="ChEBI" id="CHEBI:57692"/>
    </cofactor>
</comment>
<reference evidence="5 6" key="1">
    <citation type="submission" date="2021-01" db="EMBL/GenBank/DDBJ databases">
        <title>Draft Genome Sequence and Polyhydroxyalkanoate Biosynthetic Potential of Jeongeupia naejangsanensis Type Strain DSM 24253.</title>
        <authorList>
            <person name="Turrini P."/>
            <person name="Artuso I."/>
            <person name="Lugli G.A."/>
            <person name="Frangipani E."/>
            <person name="Ventura M."/>
            <person name="Visca P."/>
        </authorList>
    </citation>
    <scope>NUCLEOTIDE SEQUENCE [LARGE SCALE GENOMIC DNA]</scope>
    <source>
        <strain evidence="5 6">DSM 24253</strain>
    </source>
</reference>
<dbReference type="RefSeq" id="WP_203539268.1">
    <property type="nucleotide sequence ID" value="NZ_JAESND010000008.1"/>
</dbReference>
<keyword evidence="2" id="KW-0408">Iron</keyword>
<name>A0ABS2BN47_9NEIS</name>
<dbReference type="EMBL" id="JAESND010000008">
    <property type="protein sequence ID" value="MBM3117037.1"/>
    <property type="molecule type" value="Genomic_DNA"/>
</dbReference>
<dbReference type="InterPro" id="IPR017938">
    <property type="entry name" value="Riboflavin_synthase-like_b-brl"/>
</dbReference>
<evidence type="ECO:0000313" key="6">
    <source>
        <dbReference type="Proteomes" id="UP000809431"/>
    </source>
</evidence>
<dbReference type="InterPro" id="IPR036010">
    <property type="entry name" value="2Fe-2S_ferredoxin-like_sf"/>
</dbReference>
<dbReference type="SUPFAM" id="SSF54292">
    <property type="entry name" value="2Fe-2S ferredoxin-like"/>
    <property type="match status" value="1"/>
</dbReference>
<keyword evidence="2" id="KW-0479">Metal-binding</keyword>
<dbReference type="Pfam" id="PF00111">
    <property type="entry name" value="Fer2"/>
    <property type="match status" value="1"/>
</dbReference>
<protein>
    <submittedName>
        <fullName evidence="5">2Fe-2S iron-sulfur cluster binding domain-containing protein</fullName>
    </submittedName>
</protein>
<keyword evidence="2" id="KW-0001">2Fe-2S</keyword>
<feature type="domain" description="2Fe-2S ferredoxin-type" evidence="3">
    <location>
        <begin position="15"/>
        <end position="105"/>
    </location>
</feature>
<evidence type="ECO:0000259" key="3">
    <source>
        <dbReference type="PROSITE" id="PS51085"/>
    </source>
</evidence>
<dbReference type="PROSITE" id="PS51384">
    <property type="entry name" value="FAD_FR"/>
    <property type="match status" value="1"/>
</dbReference>
<dbReference type="Gene3D" id="3.10.20.30">
    <property type="match status" value="1"/>
</dbReference>
<evidence type="ECO:0000256" key="2">
    <source>
        <dbReference type="ARBA" id="ARBA00022714"/>
    </source>
</evidence>
<dbReference type="InterPro" id="IPR008333">
    <property type="entry name" value="Cbr1-like_FAD-bd_dom"/>
</dbReference>
<feature type="domain" description="FAD-binding FR-type" evidence="4">
    <location>
        <begin position="109"/>
        <end position="209"/>
    </location>
</feature>
<dbReference type="CDD" id="cd00207">
    <property type="entry name" value="fer2"/>
    <property type="match status" value="1"/>
</dbReference>
<dbReference type="Gene3D" id="2.40.30.10">
    <property type="entry name" value="Translation factors"/>
    <property type="match status" value="1"/>
</dbReference>
<dbReference type="InterPro" id="IPR001433">
    <property type="entry name" value="OxRdtase_FAD/NAD-bd"/>
</dbReference>
<dbReference type="Pfam" id="PF00175">
    <property type="entry name" value="NAD_binding_1"/>
    <property type="match status" value="1"/>
</dbReference>
<sequence length="372" mass="40454">MFGLFQRKPKETAKFEVRFLPANTTLQIEQGSNLLEAALRHGMPAPYNCRVGACKTCQIKVIEGRPKSLMEREYVFSRQEIEAGTYLACQTAVHSDMVIAWDNSEPDGAAKVGARLLEVRPMTARIHRVRLQLDAPLSWRAGQFARLQPFELDITARSYSMIAAGHHADIVEFDITHYPDGALSSWIVDPANAGKPLSIEAPFGDFGLDETGSDTSLPLLCIAGGSGLGAIGGMIGTCLDKFSGSPTARPVVLVYGARDQKEIYALDELQRRAEAAQIPLSVNVVLDREPAGSSWAGRRGYVAEHLTDILAEAARHNDRFRLPASAWHVLLCGPTPLVDSAIATLRQAGMHPDQMSFDKYEQGVAATTAAVI</sequence>
<dbReference type="PROSITE" id="PS51085">
    <property type="entry name" value="2FE2S_FER_2"/>
    <property type="match status" value="1"/>
</dbReference>
<dbReference type="Gene3D" id="3.40.50.80">
    <property type="entry name" value="Nucleotide-binding domain of ferredoxin-NADP reductase (FNR) module"/>
    <property type="match status" value="1"/>
</dbReference>
<dbReference type="InterPro" id="IPR050415">
    <property type="entry name" value="MRET"/>
</dbReference>
<evidence type="ECO:0000256" key="1">
    <source>
        <dbReference type="ARBA" id="ARBA00001974"/>
    </source>
</evidence>
<dbReference type="InterPro" id="IPR001041">
    <property type="entry name" value="2Fe-2S_ferredoxin-type"/>
</dbReference>
<dbReference type="Proteomes" id="UP000809431">
    <property type="component" value="Unassembled WGS sequence"/>
</dbReference>
<dbReference type="SUPFAM" id="SSF63380">
    <property type="entry name" value="Riboflavin synthase domain-like"/>
    <property type="match status" value="1"/>
</dbReference>
<dbReference type="PANTHER" id="PTHR47354:SF5">
    <property type="entry name" value="PROTEIN RFBI"/>
    <property type="match status" value="1"/>
</dbReference>
<gene>
    <name evidence="5" type="ORF">JMJ54_14470</name>
</gene>
<evidence type="ECO:0000259" key="4">
    <source>
        <dbReference type="PROSITE" id="PS51384"/>
    </source>
</evidence>
<accession>A0ABS2BN47</accession>
<dbReference type="InterPro" id="IPR039261">
    <property type="entry name" value="FNR_nucleotide-bd"/>
</dbReference>
<dbReference type="PANTHER" id="PTHR47354">
    <property type="entry name" value="NADH OXIDOREDUCTASE HCR"/>
    <property type="match status" value="1"/>
</dbReference>
<dbReference type="InterPro" id="IPR012675">
    <property type="entry name" value="Beta-grasp_dom_sf"/>
</dbReference>
<organism evidence="5 6">
    <name type="scientific">Jeongeupia naejangsanensis</name>
    <dbReference type="NCBI Taxonomy" id="613195"/>
    <lineage>
        <taxon>Bacteria</taxon>
        <taxon>Pseudomonadati</taxon>
        <taxon>Pseudomonadota</taxon>
        <taxon>Betaproteobacteria</taxon>
        <taxon>Neisseriales</taxon>
        <taxon>Chitinibacteraceae</taxon>
        <taxon>Jeongeupia</taxon>
    </lineage>
</organism>
<dbReference type="InterPro" id="IPR017927">
    <property type="entry name" value="FAD-bd_FR_type"/>
</dbReference>
<keyword evidence="6" id="KW-1185">Reference proteome</keyword>
<dbReference type="SUPFAM" id="SSF52343">
    <property type="entry name" value="Ferredoxin reductase-like, C-terminal NADP-linked domain"/>
    <property type="match status" value="1"/>
</dbReference>
<proteinExistence type="predicted"/>